<accession>A0A2W1LWF9</accession>
<dbReference type="Proteomes" id="UP000249522">
    <property type="component" value="Unassembled WGS sequence"/>
</dbReference>
<dbReference type="EMBL" id="QKRB01000042">
    <property type="protein sequence ID" value="PZD96121.1"/>
    <property type="molecule type" value="Genomic_DNA"/>
</dbReference>
<reference evidence="2 3" key="1">
    <citation type="submission" date="2018-06" db="EMBL/GenBank/DDBJ databases">
        <title>Paenibacillus imtechensis sp. nov.</title>
        <authorList>
            <person name="Pinnaka A.K."/>
            <person name="Singh H."/>
            <person name="Kaur M."/>
        </authorList>
    </citation>
    <scope>NUCLEOTIDE SEQUENCE [LARGE SCALE GENOMIC DNA]</scope>
    <source>
        <strain evidence="2 3">SMB1</strain>
    </source>
</reference>
<dbReference type="RefSeq" id="WP_111146409.1">
    <property type="nucleotide sequence ID" value="NZ_QKRB01000042.1"/>
</dbReference>
<dbReference type="OrthoDB" id="2454814at2"/>
<evidence type="ECO:0000313" key="3">
    <source>
        <dbReference type="Proteomes" id="UP000249522"/>
    </source>
</evidence>
<proteinExistence type="predicted"/>
<evidence type="ECO:0000313" key="2">
    <source>
        <dbReference type="EMBL" id="PZD96121.1"/>
    </source>
</evidence>
<feature type="compositionally biased region" description="Basic and acidic residues" evidence="1">
    <location>
        <begin position="1"/>
        <end position="21"/>
    </location>
</feature>
<name>A0A2W1LWF9_9BACL</name>
<comment type="caution">
    <text evidence="2">The sequence shown here is derived from an EMBL/GenBank/DDBJ whole genome shotgun (WGS) entry which is preliminary data.</text>
</comment>
<organism evidence="2 3">
    <name type="scientific">Paenibacillus sambharensis</name>
    <dbReference type="NCBI Taxonomy" id="1803190"/>
    <lineage>
        <taxon>Bacteria</taxon>
        <taxon>Bacillati</taxon>
        <taxon>Bacillota</taxon>
        <taxon>Bacilli</taxon>
        <taxon>Bacillales</taxon>
        <taxon>Paenibacillaceae</taxon>
        <taxon>Paenibacillus</taxon>
    </lineage>
</organism>
<keyword evidence="3" id="KW-1185">Reference proteome</keyword>
<gene>
    <name evidence="2" type="ORF">DNH61_09410</name>
</gene>
<sequence length="74" mass="8909">MKEWEKVPDEKKQKGNRDHPEQYPTDEESLFDQFESERNVDPLPMEDIAMELREEKKRDGEEKSDSSSERKLRP</sequence>
<protein>
    <submittedName>
        <fullName evidence="2">Uncharacterized protein</fullName>
    </submittedName>
</protein>
<feature type="region of interest" description="Disordered" evidence="1">
    <location>
        <begin position="1"/>
        <end position="74"/>
    </location>
</feature>
<feature type="compositionally biased region" description="Basic and acidic residues" evidence="1">
    <location>
        <begin position="50"/>
        <end position="74"/>
    </location>
</feature>
<evidence type="ECO:0000256" key="1">
    <source>
        <dbReference type="SAM" id="MobiDB-lite"/>
    </source>
</evidence>
<dbReference type="AlphaFoldDB" id="A0A2W1LWF9"/>